<feature type="compositionally biased region" description="Gly residues" evidence="1">
    <location>
        <begin position="220"/>
        <end position="240"/>
    </location>
</feature>
<feature type="region of interest" description="Disordered" evidence="1">
    <location>
        <begin position="206"/>
        <end position="261"/>
    </location>
</feature>
<feature type="compositionally biased region" description="Polar residues" evidence="1">
    <location>
        <begin position="25"/>
        <end position="46"/>
    </location>
</feature>
<sequence>MEKCISGYLNALVPVANPGHAAGNASRQGTSYGRASGRSHQGQPTNDLATRLTQWRQRPRNSLHKHAVHIDKLARREDYTLCRCAQPTRHSGDCHTFKDAEWSEEGHTMLDALAKDSASKAEILRWARSSLPPKIVRDIDIEEEYLRRLLEGSPDICYSDQGEIIWHNGRPSQCGGVPVVIINSDNADMVALGDRIYAQIEAEFNGRSSHGGSSHRPRGGTMGPRGSSGGSRMGHGGFPGGSRMSRRGFPGGSRMSRGGFS</sequence>
<dbReference type="Proteomes" id="UP000799770">
    <property type="component" value="Unassembled WGS sequence"/>
</dbReference>
<keyword evidence="3" id="KW-1185">Reference proteome</keyword>
<evidence type="ECO:0000256" key="1">
    <source>
        <dbReference type="SAM" id="MobiDB-lite"/>
    </source>
</evidence>
<dbReference type="EMBL" id="ML977315">
    <property type="protein sequence ID" value="KAF2119493.1"/>
    <property type="molecule type" value="Genomic_DNA"/>
</dbReference>
<gene>
    <name evidence="2" type="ORF">BDV96DRAFT_596208</name>
</gene>
<evidence type="ECO:0000313" key="2">
    <source>
        <dbReference type="EMBL" id="KAF2119493.1"/>
    </source>
</evidence>
<organism evidence="2 3">
    <name type="scientific">Lophiotrema nucula</name>
    <dbReference type="NCBI Taxonomy" id="690887"/>
    <lineage>
        <taxon>Eukaryota</taxon>
        <taxon>Fungi</taxon>
        <taxon>Dikarya</taxon>
        <taxon>Ascomycota</taxon>
        <taxon>Pezizomycotina</taxon>
        <taxon>Dothideomycetes</taxon>
        <taxon>Pleosporomycetidae</taxon>
        <taxon>Pleosporales</taxon>
        <taxon>Lophiotremataceae</taxon>
        <taxon>Lophiotrema</taxon>
    </lineage>
</organism>
<accession>A0A6A5ZKW7</accession>
<evidence type="ECO:0000313" key="3">
    <source>
        <dbReference type="Proteomes" id="UP000799770"/>
    </source>
</evidence>
<feature type="region of interest" description="Disordered" evidence="1">
    <location>
        <begin position="21"/>
        <end position="46"/>
    </location>
</feature>
<proteinExistence type="predicted"/>
<name>A0A6A5ZKW7_9PLEO</name>
<protein>
    <submittedName>
        <fullName evidence="2">Uncharacterized protein</fullName>
    </submittedName>
</protein>
<dbReference type="AlphaFoldDB" id="A0A6A5ZKW7"/>
<reference evidence="2" key="1">
    <citation type="journal article" date="2020" name="Stud. Mycol.">
        <title>101 Dothideomycetes genomes: a test case for predicting lifestyles and emergence of pathogens.</title>
        <authorList>
            <person name="Haridas S."/>
            <person name="Albert R."/>
            <person name="Binder M."/>
            <person name="Bloem J."/>
            <person name="Labutti K."/>
            <person name="Salamov A."/>
            <person name="Andreopoulos B."/>
            <person name="Baker S."/>
            <person name="Barry K."/>
            <person name="Bills G."/>
            <person name="Bluhm B."/>
            <person name="Cannon C."/>
            <person name="Castanera R."/>
            <person name="Culley D."/>
            <person name="Daum C."/>
            <person name="Ezra D."/>
            <person name="Gonzalez J."/>
            <person name="Henrissat B."/>
            <person name="Kuo A."/>
            <person name="Liang C."/>
            <person name="Lipzen A."/>
            <person name="Lutzoni F."/>
            <person name="Magnuson J."/>
            <person name="Mondo S."/>
            <person name="Nolan M."/>
            <person name="Ohm R."/>
            <person name="Pangilinan J."/>
            <person name="Park H.-J."/>
            <person name="Ramirez L."/>
            <person name="Alfaro M."/>
            <person name="Sun H."/>
            <person name="Tritt A."/>
            <person name="Yoshinaga Y."/>
            <person name="Zwiers L.-H."/>
            <person name="Turgeon B."/>
            <person name="Goodwin S."/>
            <person name="Spatafora J."/>
            <person name="Crous P."/>
            <person name="Grigoriev I."/>
        </authorList>
    </citation>
    <scope>NUCLEOTIDE SEQUENCE</scope>
    <source>
        <strain evidence="2">CBS 627.86</strain>
    </source>
</reference>